<feature type="compositionally biased region" description="Low complexity" evidence="1">
    <location>
        <begin position="70"/>
        <end position="81"/>
    </location>
</feature>
<proteinExistence type="predicted"/>
<accession>A0A6L2JRK9</accession>
<evidence type="ECO:0000256" key="1">
    <source>
        <dbReference type="SAM" id="MobiDB-lite"/>
    </source>
</evidence>
<dbReference type="AlphaFoldDB" id="A0A6L2JRK9"/>
<protein>
    <submittedName>
        <fullName evidence="2">UBN2 domain-containing protein</fullName>
    </submittedName>
</protein>
<sequence>MRISQSQNRVRRFLPALPLKWRAKVTSIKEAKDMATLPLDELIDNFKVYEMVLENDGVVSKTTKEKGNRSGRNNRFGNGANRFERDRGNGLGNKGGYSQTSKAYIVLNKETIRIEESFNINFDESFPDPKSSPSVEYDRINEPIVQDLVRSLSLEVKVSEPGYAKCVKEVRSHPIEQVNGKLNVRTLRSKTKQA</sequence>
<dbReference type="EMBL" id="BKCJ010001210">
    <property type="protein sequence ID" value="GEU39721.1"/>
    <property type="molecule type" value="Genomic_DNA"/>
</dbReference>
<gene>
    <name evidence="2" type="ORF">Tci_011699</name>
</gene>
<name>A0A6L2JRK9_TANCI</name>
<evidence type="ECO:0000313" key="2">
    <source>
        <dbReference type="EMBL" id="GEU39721.1"/>
    </source>
</evidence>
<comment type="caution">
    <text evidence="2">The sequence shown here is derived from an EMBL/GenBank/DDBJ whole genome shotgun (WGS) entry which is preliminary data.</text>
</comment>
<reference evidence="2" key="1">
    <citation type="journal article" date="2019" name="Sci. Rep.">
        <title>Draft genome of Tanacetum cinerariifolium, the natural source of mosquito coil.</title>
        <authorList>
            <person name="Yamashiro T."/>
            <person name="Shiraishi A."/>
            <person name="Satake H."/>
            <person name="Nakayama K."/>
        </authorList>
    </citation>
    <scope>NUCLEOTIDE SEQUENCE</scope>
</reference>
<organism evidence="2">
    <name type="scientific">Tanacetum cinerariifolium</name>
    <name type="common">Dalmatian daisy</name>
    <name type="synonym">Chrysanthemum cinerariifolium</name>
    <dbReference type="NCBI Taxonomy" id="118510"/>
    <lineage>
        <taxon>Eukaryota</taxon>
        <taxon>Viridiplantae</taxon>
        <taxon>Streptophyta</taxon>
        <taxon>Embryophyta</taxon>
        <taxon>Tracheophyta</taxon>
        <taxon>Spermatophyta</taxon>
        <taxon>Magnoliopsida</taxon>
        <taxon>eudicotyledons</taxon>
        <taxon>Gunneridae</taxon>
        <taxon>Pentapetalae</taxon>
        <taxon>asterids</taxon>
        <taxon>campanulids</taxon>
        <taxon>Asterales</taxon>
        <taxon>Asteraceae</taxon>
        <taxon>Asteroideae</taxon>
        <taxon>Anthemideae</taxon>
        <taxon>Anthemidinae</taxon>
        <taxon>Tanacetum</taxon>
    </lineage>
</organism>
<feature type="region of interest" description="Disordered" evidence="1">
    <location>
        <begin position="61"/>
        <end position="94"/>
    </location>
</feature>